<evidence type="ECO:0000313" key="6">
    <source>
        <dbReference type="Proteomes" id="UP000031670"/>
    </source>
</evidence>
<protein>
    <submittedName>
        <fullName evidence="5">ABC transporter ATP-binding protein uup</fullName>
    </submittedName>
</protein>
<comment type="caution">
    <text evidence="5">The sequence shown here is derived from an EMBL/GenBank/DDBJ whole genome shotgun (WGS) entry which is preliminary data.</text>
</comment>
<gene>
    <name evidence="5" type="ORF">JCM19232_1998</name>
</gene>
<dbReference type="InterPro" id="IPR003439">
    <property type="entry name" value="ABC_transporter-like_ATP-bd"/>
</dbReference>
<reference evidence="5 6" key="2">
    <citation type="submission" date="2015-01" db="EMBL/GenBank/DDBJ databases">
        <authorList>
            <consortium name="NBRP consortium"/>
            <person name="Sawabe T."/>
            <person name="Meirelles P."/>
            <person name="Feng G."/>
            <person name="Sayaka M."/>
            <person name="Hattori M."/>
            <person name="Ohkuma M."/>
        </authorList>
    </citation>
    <scope>NUCLEOTIDE SEQUENCE [LARGE SCALE GENOMIC DNA]</scope>
    <source>
        <strain evidence="5 6">JCM19232</strain>
    </source>
</reference>
<evidence type="ECO:0000256" key="1">
    <source>
        <dbReference type="ARBA" id="ARBA00022737"/>
    </source>
</evidence>
<dbReference type="Proteomes" id="UP000031670">
    <property type="component" value="Unassembled WGS sequence"/>
</dbReference>
<feature type="domain" description="ABC transporter" evidence="4">
    <location>
        <begin position="76"/>
        <end position="288"/>
    </location>
</feature>
<dbReference type="InterPro" id="IPR051309">
    <property type="entry name" value="ABCF_ATPase"/>
</dbReference>
<evidence type="ECO:0000256" key="3">
    <source>
        <dbReference type="ARBA" id="ARBA00022840"/>
    </source>
</evidence>
<dbReference type="SUPFAM" id="SSF52540">
    <property type="entry name" value="P-loop containing nucleoside triphosphate hydrolases"/>
    <property type="match status" value="1"/>
</dbReference>
<dbReference type="InterPro" id="IPR027417">
    <property type="entry name" value="P-loop_NTPase"/>
</dbReference>
<sequence length="290" mass="32839">MTAATQARERLLSDNAKKKAQIAELQTFVSRFSANASKAKQATSRAKQIDKIQLDEVKASSRQNPFIRFEQSKELFRNALVVENLTQGFEEDLYSDFNAIFEVGERVAIIGENGVGKTTLLNTLAGALEARSGEYKWSENSNIGYYAQDHAEDFAEDLKVFDWMAQWRQEGDDEQVVRSFLGRMLFGQDDIKKSVKVLSGGEQGRMLLGKIMMHKPNILLMDEPTNHMDMESIESLNNALEQYKGTLFFVSHDRVFVDSLATRILEIKDNKITDFRGTYAELLKSRGIDG</sequence>
<dbReference type="Pfam" id="PF12848">
    <property type="entry name" value="ABC_tran_Xtn"/>
    <property type="match status" value="1"/>
</dbReference>
<proteinExistence type="predicted"/>
<organism evidence="5 6">
    <name type="scientific">Vibrio ishigakensis</name>
    <dbReference type="NCBI Taxonomy" id="1481914"/>
    <lineage>
        <taxon>Bacteria</taxon>
        <taxon>Pseudomonadati</taxon>
        <taxon>Pseudomonadota</taxon>
        <taxon>Gammaproteobacteria</taxon>
        <taxon>Vibrionales</taxon>
        <taxon>Vibrionaceae</taxon>
        <taxon>Vibrio</taxon>
    </lineage>
</organism>
<dbReference type="SMART" id="SM00382">
    <property type="entry name" value="AAA"/>
    <property type="match status" value="1"/>
</dbReference>
<name>A0A0B8PPS8_9VIBR</name>
<keyword evidence="2" id="KW-0547">Nucleotide-binding</keyword>
<accession>A0A0B8PPS8</accession>
<dbReference type="Gene3D" id="3.40.50.300">
    <property type="entry name" value="P-loop containing nucleotide triphosphate hydrolases"/>
    <property type="match status" value="1"/>
</dbReference>
<evidence type="ECO:0000313" key="5">
    <source>
        <dbReference type="EMBL" id="GAM65123.1"/>
    </source>
</evidence>
<dbReference type="PANTHER" id="PTHR42855:SF2">
    <property type="entry name" value="DRUG RESISTANCE ABC TRANSPORTER,ATP-BINDING PROTEIN"/>
    <property type="match status" value="1"/>
</dbReference>
<dbReference type="GO" id="GO:0016887">
    <property type="term" value="F:ATP hydrolysis activity"/>
    <property type="evidence" value="ECO:0007669"/>
    <property type="project" value="InterPro"/>
</dbReference>
<dbReference type="EMBL" id="BBSA01000017">
    <property type="protein sequence ID" value="GAM65123.1"/>
    <property type="molecule type" value="Genomic_DNA"/>
</dbReference>
<keyword evidence="3 5" id="KW-0067">ATP-binding</keyword>
<dbReference type="InterPro" id="IPR032781">
    <property type="entry name" value="ABC_tran_Xtn"/>
</dbReference>
<dbReference type="Pfam" id="PF00005">
    <property type="entry name" value="ABC_tran"/>
    <property type="match status" value="1"/>
</dbReference>
<dbReference type="GO" id="GO:0005524">
    <property type="term" value="F:ATP binding"/>
    <property type="evidence" value="ECO:0007669"/>
    <property type="project" value="UniProtKB-KW"/>
</dbReference>
<dbReference type="PROSITE" id="PS50893">
    <property type="entry name" value="ABC_TRANSPORTER_2"/>
    <property type="match status" value="1"/>
</dbReference>
<dbReference type="PANTHER" id="PTHR42855">
    <property type="entry name" value="ABC TRANSPORTER ATP-BINDING SUBUNIT"/>
    <property type="match status" value="1"/>
</dbReference>
<evidence type="ECO:0000259" key="4">
    <source>
        <dbReference type="PROSITE" id="PS50893"/>
    </source>
</evidence>
<dbReference type="AlphaFoldDB" id="A0A0B8PPS8"/>
<dbReference type="InterPro" id="IPR003593">
    <property type="entry name" value="AAA+_ATPase"/>
</dbReference>
<dbReference type="FunFam" id="3.40.50.300:FF:000070">
    <property type="entry name" value="Putative ABC transporter ATP-binding component"/>
    <property type="match status" value="1"/>
</dbReference>
<dbReference type="CDD" id="cd03221">
    <property type="entry name" value="ABCF_EF-3"/>
    <property type="match status" value="1"/>
</dbReference>
<evidence type="ECO:0000256" key="2">
    <source>
        <dbReference type="ARBA" id="ARBA00022741"/>
    </source>
</evidence>
<keyword evidence="1" id="KW-0677">Repeat</keyword>
<reference evidence="5 6" key="1">
    <citation type="submission" date="2015-01" db="EMBL/GenBank/DDBJ databases">
        <title>Vibrio sp. C5 JCM 19232 whole genome shotgun sequence.</title>
        <authorList>
            <person name="Sawabe T."/>
            <person name="Meirelles P."/>
            <person name="Feng G."/>
            <person name="Sayaka M."/>
            <person name="Hattori M."/>
            <person name="Ohkuma M."/>
        </authorList>
    </citation>
    <scope>NUCLEOTIDE SEQUENCE [LARGE SCALE GENOMIC DNA]</scope>
    <source>
        <strain evidence="5 6">JCM19232</strain>
    </source>
</reference>